<evidence type="ECO:0000259" key="5">
    <source>
        <dbReference type="Pfam" id="PF07159"/>
    </source>
</evidence>
<dbReference type="Proteomes" id="UP000054408">
    <property type="component" value="Unassembled WGS sequence"/>
</dbReference>
<dbReference type="GO" id="GO:0030833">
    <property type="term" value="P:regulation of actin filament polymerization"/>
    <property type="evidence" value="ECO:0007669"/>
    <property type="project" value="InterPro"/>
</dbReference>
<evidence type="ECO:0000313" key="6">
    <source>
        <dbReference type="EMBL" id="KNC54070.1"/>
    </source>
</evidence>
<dbReference type="GeneID" id="25568134"/>
<dbReference type="InterPro" id="IPR039789">
    <property type="entry name" value="CYRI"/>
</dbReference>
<evidence type="ECO:0000313" key="7">
    <source>
        <dbReference type="Proteomes" id="UP000054408"/>
    </source>
</evidence>
<dbReference type="RefSeq" id="XP_013754079.1">
    <property type="nucleotide sequence ID" value="XM_013898625.1"/>
</dbReference>
<sequence>MELTCGEVVDCELECGRTWVSCKCNEMGKLLSKFQGSMPPSEVFVDFANAAPQTDAERAVFEPVQAVIDEADQILQSLLTYEGCGELIREAIVNPSDASTAAAWQAVIPQVHLLRQFYEFSVTLTGVIPSLLQALCEPGNAEDTLVAMQSLTRQLADIMNFVLRFDDSKMTNPAIQNDFSFYRRTLNKMKMTDPNVEVPIKDDLANKMSLFYAYPTPMMKCLSETTVSFVSNNSLPRESVTELFATMANACYSMVQLDKFNDPADTVNQDRLNMFCLRALTASIIIYDHSDPIGAFHKKSPIHIRAAIQTLKEFQPVNPGDHTETESLINALRFTTVHLNDEGVPSAVQALLE</sequence>
<comment type="subcellular location">
    <subcellularLocation>
        <location evidence="1">Membrane</location>
        <topology evidence="1">Lipid-anchor</topology>
    </subcellularLocation>
</comment>
<dbReference type="PANTHER" id="PTHR12422">
    <property type="entry name" value="GH09096P"/>
    <property type="match status" value="1"/>
</dbReference>
<evidence type="ECO:0000256" key="3">
    <source>
        <dbReference type="ARBA" id="ARBA00023136"/>
    </source>
</evidence>
<keyword evidence="7" id="KW-1185">Reference proteome</keyword>
<name>A0A0L0DP93_THETB</name>
<keyword evidence="4" id="KW-0449">Lipoprotein</keyword>
<evidence type="ECO:0000256" key="4">
    <source>
        <dbReference type="ARBA" id="ARBA00023288"/>
    </source>
</evidence>
<dbReference type="GO" id="GO:0031267">
    <property type="term" value="F:small GTPase binding"/>
    <property type="evidence" value="ECO:0007669"/>
    <property type="project" value="InterPro"/>
</dbReference>
<proteinExistence type="inferred from homology"/>
<organism evidence="6 7">
    <name type="scientific">Thecamonas trahens ATCC 50062</name>
    <dbReference type="NCBI Taxonomy" id="461836"/>
    <lineage>
        <taxon>Eukaryota</taxon>
        <taxon>Apusozoa</taxon>
        <taxon>Apusomonadida</taxon>
        <taxon>Apusomonadidae</taxon>
        <taxon>Thecamonas</taxon>
    </lineage>
</organism>
<protein>
    <recommendedName>
        <fullName evidence="5">CYRIA/CYRIB Rac1 binding domain-containing protein</fullName>
    </recommendedName>
</protein>
<dbReference type="GO" id="GO:0016020">
    <property type="term" value="C:membrane"/>
    <property type="evidence" value="ECO:0007669"/>
    <property type="project" value="UniProtKB-SubCell"/>
</dbReference>
<dbReference type="OrthoDB" id="60973at2759"/>
<accession>A0A0L0DP93</accession>
<dbReference type="EMBL" id="GL349485">
    <property type="protein sequence ID" value="KNC54070.1"/>
    <property type="molecule type" value="Genomic_DNA"/>
</dbReference>
<comment type="similarity">
    <text evidence="2">Belongs to the CYRI family.</text>
</comment>
<dbReference type="InterPro" id="IPR009828">
    <property type="entry name" value="CYRIA/CYRIB_Rac1-bd"/>
</dbReference>
<keyword evidence="3" id="KW-0472">Membrane</keyword>
<dbReference type="Pfam" id="PF07159">
    <property type="entry name" value="CYRIA-B_Rac1-bd"/>
    <property type="match status" value="1"/>
</dbReference>
<gene>
    <name evidence="6" type="ORF">AMSG_09735</name>
</gene>
<dbReference type="OMA" id="EYRSRFN"/>
<feature type="domain" description="CYRIA/CYRIB Rac1 binding" evidence="5">
    <location>
        <begin position="42"/>
        <end position="348"/>
    </location>
</feature>
<reference evidence="6 7" key="1">
    <citation type="submission" date="2010-05" db="EMBL/GenBank/DDBJ databases">
        <title>The Genome Sequence of Thecamonas trahens ATCC 50062.</title>
        <authorList>
            <consortium name="The Broad Institute Genome Sequencing Platform"/>
            <person name="Russ C."/>
            <person name="Cuomo C."/>
            <person name="Shea T."/>
            <person name="Young S.K."/>
            <person name="Zeng Q."/>
            <person name="Koehrsen M."/>
            <person name="Haas B."/>
            <person name="Borodovsky M."/>
            <person name="Guigo R."/>
            <person name="Alvarado L."/>
            <person name="Berlin A."/>
            <person name="Bochicchio J."/>
            <person name="Borenstein D."/>
            <person name="Chapman S."/>
            <person name="Chen Z."/>
            <person name="Freedman E."/>
            <person name="Gellesch M."/>
            <person name="Goldberg J."/>
            <person name="Griggs A."/>
            <person name="Gujja S."/>
            <person name="Heilman E."/>
            <person name="Heiman D."/>
            <person name="Hepburn T."/>
            <person name="Howarth C."/>
            <person name="Jen D."/>
            <person name="Larson L."/>
            <person name="Mehta T."/>
            <person name="Park D."/>
            <person name="Pearson M."/>
            <person name="Roberts A."/>
            <person name="Saif S."/>
            <person name="Shenoy N."/>
            <person name="Sisk P."/>
            <person name="Stolte C."/>
            <person name="Sykes S."/>
            <person name="Thomson T."/>
            <person name="Walk T."/>
            <person name="White J."/>
            <person name="Yandava C."/>
            <person name="Burger G."/>
            <person name="Gray M.W."/>
            <person name="Holland P.W.H."/>
            <person name="King N."/>
            <person name="Lang F.B.F."/>
            <person name="Roger A.J."/>
            <person name="Ruiz-Trillo I."/>
            <person name="Lander E."/>
            <person name="Nusbaum C."/>
        </authorList>
    </citation>
    <scope>NUCLEOTIDE SEQUENCE [LARGE SCALE GENOMIC DNA]</scope>
    <source>
        <strain evidence="6 7">ATCC 50062</strain>
    </source>
</reference>
<dbReference type="eggNOG" id="KOG3951">
    <property type="taxonomic scope" value="Eukaryota"/>
</dbReference>
<evidence type="ECO:0000256" key="2">
    <source>
        <dbReference type="ARBA" id="ARBA00005778"/>
    </source>
</evidence>
<dbReference type="AlphaFoldDB" id="A0A0L0DP93"/>
<evidence type="ECO:0000256" key="1">
    <source>
        <dbReference type="ARBA" id="ARBA00004635"/>
    </source>
</evidence>